<reference evidence="1" key="2">
    <citation type="submission" date="2019-06" db="EMBL/GenBank/DDBJ databases">
        <title>Genomics analysis of Aphanomyces spp. identifies a new class of oomycete effector associated with host adaptation.</title>
        <authorList>
            <person name="Gaulin E."/>
        </authorList>
    </citation>
    <scope>NUCLEOTIDE SEQUENCE</scope>
    <source>
        <strain evidence="1">CBS 578.67</strain>
    </source>
</reference>
<dbReference type="InterPro" id="IPR008999">
    <property type="entry name" value="Actin-crosslinking"/>
</dbReference>
<dbReference type="AlphaFoldDB" id="A0A485KVY3"/>
<reference evidence="2 3" key="1">
    <citation type="submission" date="2019-03" db="EMBL/GenBank/DDBJ databases">
        <authorList>
            <person name="Gaulin E."/>
            <person name="Dumas B."/>
        </authorList>
    </citation>
    <scope>NUCLEOTIDE SEQUENCE [LARGE SCALE GENOMIC DNA]</scope>
    <source>
        <strain evidence="2">CBS 568.67</strain>
    </source>
</reference>
<accession>A0A485KVY3</accession>
<dbReference type="EMBL" id="CAADRA010005396">
    <property type="protein sequence ID" value="VFT89419.1"/>
    <property type="molecule type" value="Genomic_DNA"/>
</dbReference>
<evidence type="ECO:0000313" key="2">
    <source>
        <dbReference type="EMBL" id="VFT89419.1"/>
    </source>
</evidence>
<keyword evidence="3" id="KW-1185">Reference proteome</keyword>
<name>A0A485KVY3_9STRA</name>
<sequence length="259" mass="27771">MSGGMTWRCGDLGGGRIVLVSYYTKYPLAVAQSGSYPNQVIVNSTMKQTDPWAIWTVTDLTRPYVSVFPPPATPSPPVPTTASLVSPCNVVDGDVVTLQSDTGNFIARCHGCIPNAMYPDAAFVPNTTNASSANWKVFNTGTGKLAFQADSGKFLARCNGCAPTTPDQAFVHVSDWQGQPWAQWTCVDLGKGKVALQADSGNFLARCNGCERGTAYADSATVYMNTWQNAPWAQWSLVDQTPRTGAFLGADSARHRCGQ</sequence>
<organism evidence="2 3">
    <name type="scientific">Aphanomyces stellatus</name>
    <dbReference type="NCBI Taxonomy" id="120398"/>
    <lineage>
        <taxon>Eukaryota</taxon>
        <taxon>Sar</taxon>
        <taxon>Stramenopiles</taxon>
        <taxon>Oomycota</taxon>
        <taxon>Saprolegniomycetes</taxon>
        <taxon>Saprolegniales</taxon>
        <taxon>Verrucalvaceae</taxon>
        <taxon>Aphanomyces</taxon>
    </lineage>
</organism>
<dbReference type="Gene3D" id="2.80.10.50">
    <property type="match status" value="2"/>
</dbReference>
<proteinExistence type="predicted"/>
<dbReference type="CDD" id="cd00257">
    <property type="entry name" value="beta-trefoil_FSCN-like"/>
    <property type="match status" value="1"/>
</dbReference>
<dbReference type="EMBL" id="VJMH01005375">
    <property type="protein sequence ID" value="KAF0696714.1"/>
    <property type="molecule type" value="Genomic_DNA"/>
</dbReference>
<protein>
    <submittedName>
        <fullName evidence="2">Aste57867_12568 protein</fullName>
    </submittedName>
</protein>
<dbReference type="SUPFAM" id="SSF50405">
    <property type="entry name" value="Actin-crosslinking proteins"/>
    <property type="match status" value="1"/>
</dbReference>
<dbReference type="Proteomes" id="UP000332933">
    <property type="component" value="Unassembled WGS sequence"/>
</dbReference>
<dbReference type="OrthoDB" id="57822at2759"/>
<gene>
    <name evidence="2" type="primary">Aste57867_12568</name>
    <name evidence="1" type="ORF">As57867_012522</name>
    <name evidence="2" type="ORF">ASTE57867_12568</name>
</gene>
<evidence type="ECO:0000313" key="1">
    <source>
        <dbReference type="EMBL" id="KAF0696714.1"/>
    </source>
</evidence>
<evidence type="ECO:0000313" key="3">
    <source>
        <dbReference type="Proteomes" id="UP000332933"/>
    </source>
</evidence>